<evidence type="ECO:0000313" key="3">
    <source>
        <dbReference type="EMBL" id="JAA68337.1"/>
    </source>
</evidence>
<accession>A0A0K8RAZ3</accession>
<dbReference type="PROSITE" id="PS51257">
    <property type="entry name" value="PROKAR_LIPOPROTEIN"/>
    <property type="match status" value="1"/>
</dbReference>
<feature type="signal peptide" evidence="2">
    <location>
        <begin position="1"/>
        <end position="21"/>
    </location>
</feature>
<dbReference type="EMBL" id="GADI01005471">
    <property type="protein sequence ID" value="JAA68337.1"/>
    <property type="molecule type" value="mRNA"/>
</dbReference>
<protein>
    <submittedName>
        <fullName evidence="3">Putative ixostatin</fullName>
    </submittedName>
</protein>
<proteinExistence type="evidence at transcript level"/>
<sequence length="126" mass="13392">MISTRILLLLAALALACIAVGSPNQGQGKPTPEKGCPKVSEDSFHRLNTSTTKHPNPLASRLGQFCHDRFHKNKTVTCIGHLGPTSMKCPLCCACLGDAGIIYNNATAPRTFTCGKLGNGKSQRTL</sequence>
<name>A0A0K8RAZ3_IXORI</name>
<evidence type="ECO:0000256" key="2">
    <source>
        <dbReference type="SAM" id="SignalP"/>
    </source>
</evidence>
<dbReference type="AlphaFoldDB" id="A0A0K8RAZ3"/>
<feature type="region of interest" description="Disordered" evidence="1">
    <location>
        <begin position="23"/>
        <end position="56"/>
    </location>
</feature>
<feature type="chain" id="PRO_5005516612" evidence="2">
    <location>
        <begin position="22"/>
        <end position="126"/>
    </location>
</feature>
<keyword evidence="2" id="KW-0732">Signal</keyword>
<evidence type="ECO:0000256" key="1">
    <source>
        <dbReference type="SAM" id="MobiDB-lite"/>
    </source>
</evidence>
<feature type="compositionally biased region" description="Basic and acidic residues" evidence="1">
    <location>
        <begin position="31"/>
        <end position="45"/>
    </location>
</feature>
<organism evidence="3">
    <name type="scientific">Ixodes ricinus</name>
    <name type="common">Common tick</name>
    <name type="synonym">Acarus ricinus</name>
    <dbReference type="NCBI Taxonomy" id="34613"/>
    <lineage>
        <taxon>Eukaryota</taxon>
        <taxon>Metazoa</taxon>
        <taxon>Ecdysozoa</taxon>
        <taxon>Arthropoda</taxon>
        <taxon>Chelicerata</taxon>
        <taxon>Arachnida</taxon>
        <taxon>Acari</taxon>
        <taxon>Parasitiformes</taxon>
        <taxon>Ixodida</taxon>
        <taxon>Ixodoidea</taxon>
        <taxon>Ixodidae</taxon>
        <taxon>Ixodinae</taxon>
        <taxon>Ixodes</taxon>
    </lineage>
</organism>
<reference evidence="3" key="1">
    <citation type="submission" date="2012-12" db="EMBL/GenBank/DDBJ databases">
        <title>Identification and characterization of a phenylalanine ammonia-lyase gene family in Isatis indigotica Fort.</title>
        <authorList>
            <person name="Liu Q."/>
            <person name="Chen J."/>
            <person name="Zhou X."/>
            <person name="Di P."/>
            <person name="Xiao Y."/>
            <person name="Xuan H."/>
            <person name="Zhang L."/>
            <person name="Chen W."/>
        </authorList>
    </citation>
    <scope>NUCLEOTIDE SEQUENCE</scope>
    <source>
        <tissue evidence="3">Salivary gland</tissue>
    </source>
</reference>